<evidence type="ECO:0000256" key="7">
    <source>
        <dbReference type="PROSITE-ProRule" id="PRU00209"/>
    </source>
</evidence>
<dbReference type="GO" id="GO:0006418">
    <property type="term" value="P:tRNA aminoacylation for protein translation"/>
    <property type="evidence" value="ECO:0007669"/>
    <property type="project" value="InterPro"/>
</dbReference>
<organism evidence="12 13">
    <name type="scientific">Panagrolaimus superbus</name>
    <dbReference type="NCBI Taxonomy" id="310955"/>
    <lineage>
        <taxon>Eukaryota</taxon>
        <taxon>Metazoa</taxon>
        <taxon>Ecdysozoa</taxon>
        <taxon>Nematoda</taxon>
        <taxon>Chromadorea</taxon>
        <taxon>Rhabditida</taxon>
        <taxon>Tylenchina</taxon>
        <taxon>Panagrolaimomorpha</taxon>
        <taxon>Panagrolaimoidea</taxon>
        <taxon>Panagrolaimidae</taxon>
        <taxon>Panagrolaimus</taxon>
    </lineage>
</organism>
<feature type="compositionally biased region" description="Polar residues" evidence="9">
    <location>
        <begin position="63"/>
        <end position="79"/>
    </location>
</feature>
<evidence type="ECO:0000313" key="12">
    <source>
        <dbReference type="Proteomes" id="UP000887577"/>
    </source>
</evidence>
<dbReference type="PANTHER" id="PTHR11586">
    <property type="entry name" value="TRNA-AMINOACYLATION COFACTOR ARC1 FAMILY MEMBER"/>
    <property type="match status" value="1"/>
</dbReference>
<dbReference type="InterPro" id="IPR009080">
    <property type="entry name" value="tRNAsynth_Ia_anticodon-bd"/>
</dbReference>
<feature type="region of interest" description="Disordered" evidence="9">
    <location>
        <begin position="63"/>
        <end position="101"/>
    </location>
</feature>
<evidence type="ECO:0000256" key="2">
    <source>
        <dbReference type="ARBA" id="ARBA00022490"/>
    </source>
</evidence>
<keyword evidence="10" id="KW-0812">Transmembrane</keyword>
<dbReference type="WBParaSite" id="PSU_v2.g17208.t1">
    <property type="protein sequence ID" value="PSU_v2.g17208.t1"/>
    <property type="gene ID" value="PSU_v2.g17208"/>
</dbReference>
<dbReference type="GO" id="GO:0005737">
    <property type="term" value="C:cytoplasm"/>
    <property type="evidence" value="ECO:0007669"/>
    <property type="project" value="UniProtKB-SubCell"/>
</dbReference>
<dbReference type="PANTHER" id="PTHR11586:SF33">
    <property type="entry name" value="AMINOACYL TRNA SYNTHASE COMPLEX-INTERACTING MULTIFUNCTIONAL PROTEIN 1"/>
    <property type="match status" value="1"/>
</dbReference>
<evidence type="ECO:0000256" key="8">
    <source>
        <dbReference type="SAM" id="Coils"/>
    </source>
</evidence>
<protein>
    <submittedName>
        <fullName evidence="13">tRNA-binding domain-containing protein</fullName>
    </submittedName>
</protein>
<dbReference type="Gene3D" id="2.40.50.140">
    <property type="entry name" value="Nucleic acid-binding proteins"/>
    <property type="match status" value="1"/>
</dbReference>
<dbReference type="SUPFAM" id="SSF47323">
    <property type="entry name" value="Anticodon-binding domain of a subclass of class I aminoacyl-tRNA synthetases"/>
    <property type="match status" value="1"/>
</dbReference>
<keyword evidence="5" id="KW-0648">Protein biosynthesis</keyword>
<name>A0A914YEM4_9BILA</name>
<sequence>MKKKRSIISLGTNIALLIGTMLYPYMPQVSKQIREFCNIENVLKLPEHPIQFLKAGHKINQKSSDQIKTTAMTTSSESNKGTEKGAAKKEKKEKKAAARSEKQIKVEQITKSLEEDPVLKAQLDEIRKKFNIKQVKTVHSEIANEANTTADKLEKELVEMQKYFYEILVPSYEKNRLSEIEDENAILSGDVEKLKKQLFDIRKNAGCDIMENPRIITNPVKEMQLNKKPSTQESKIEETSKAAESVKKDAKAKKEKAPKEKGGNKEAAIDEEIDVGRLDLRVGRIIEAKKHPDADALYVETIDLGEDKPRTVVSGLVRHVPLEQMQDRLVVCLCNLKPAKMRGIESCAMVMCASSPDKVEIMEVDPSAKPGDIVLCEPYPHRPDTQLNPKKKIWETVAPDLMVSEDGKATYKGSTLLVAGKTPMTASTLRNVFVK</sequence>
<dbReference type="Proteomes" id="UP000887577">
    <property type="component" value="Unplaced"/>
</dbReference>
<keyword evidence="8" id="KW-0175">Coiled coil</keyword>
<feature type="transmembrane region" description="Helical" evidence="10">
    <location>
        <begin position="7"/>
        <end position="26"/>
    </location>
</feature>
<accession>A0A914YEM4</accession>
<keyword evidence="4 7" id="KW-0694">RNA-binding</keyword>
<feature type="coiled-coil region" evidence="8">
    <location>
        <begin position="143"/>
        <end position="197"/>
    </location>
</feature>
<dbReference type="InterPro" id="IPR002547">
    <property type="entry name" value="tRNA-bd_dom"/>
</dbReference>
<reference evidence="13" key="1">
    <citation type="submission" date="2022-11" db="UniProtKB">
        <authorList>
            <consortium name="WormBaseParasite"/>
        </authorList>
    </citation>
    <scope>IDENTIFICATION</scope>
</reference>
<keyword evidence="2" id="KW-0963">Cytoplasm</keyword>
<feature type="region of interest" description="Disordered" evidence="9">
    <location>
        <begin position="223"/>
        <end position="265"/>
    </location>
</feature>
<evidence type="ECO:0000256" key="5">
    <source>
        <dbReference type="ARBA" id="ARBA00022917"/>
    </source>
</evidence>
<dbReference type="AlphaFoldDB" id="A0A914YEM4"/>
<keyword evidence="12" id="KW-1185">Reference proteome</keyword>
<comment type="subcellular location">
    <subcellularLocation>
        <location evidence="1">Cytoplasm</location>
    </subcellularLocation>
</comment>
<evidence type="ECO:0000256" key="6">
    <source>
        <dbReference type="ARBA" id="ARBA00047364"/>
    </source>
</evidence>
<dbReference type="PROSITE" id="PS50886">
    <property type="entry name" value="TRBD"/>
    <property type="match status" value="1"/>
</dbReference>
<comment type="catalytic activity">
    <reaction evidence="6">
        <text>tRNA(Met) + L-methionine + ATP = L-methionyl-tRNA(Met) + AMP + diphosphate</text>
        <dbReference type="Rhea" id="RHEA:13481"/>
        <dbReference type="Rhea" id="RHEA-COMP:9667"/>
        <dbReference type="Rhea" id="RHEA-COMP:9698"/>
        <dbReference type="ChEBI" id="CHEBI:30616"/>
        <dbReference type="ChEBI" id="CHEBI:33019"/>
        <dbReference type="ChEBI" id="CHEBI:57844"/>
        <dbReference type="ChEBI" id="CHEBI:78442"/>
        <dbReference type="ChEBI" id="CHEBI:78530"/>
        <dbReference type="ChEBI" id="CHEBI:456215"/>
        <dbReference type="EC" id="6.1.1.10"/>
    </reaction>
</comment>
<evidence type="ECO:0000256" key="3">
    <source>
        <dbReference type="ARBA" id="ARBA00022555"/>
    </source>
</evidence>
<dbReference type="GO" id="GO:0000049">
    <property type="term" value="F:tRNA binding"/>
    <property type="evidence" value="ECO:0007669"/>
    <property type="project" value="UniProtKB-UniRule"/>
</dbReference>
<evidence type="ECO:0000256" key="10">
    <source>
        <dbReference type="SAM" id="Phobius"/>
    </source>
</evidence>
<feature type="compositionally biased region" description="Basic and acidic residues" evidence="9">
    <location>
        <begin position="80"/>
        <end position="101"/>
    </location>
</feature>
<dbReference type="FunFam" id="2.40.50.140:FF:000047">
    <property type="entry name" value="tyrosine--tRNA ligase, cytoplasmic isoform X2"/>
    <property type="match status" value="1"/>
</dbReference>
<proteinExistence type="predicted"/>
<dbReference type="InterPro" id="IPR051270">
    <property type="entry name" value="Tyrosine-tRNA_ligase_regulator"/>
</dbReference>
<dbReference type="GO" id="GO:0005524">
    <property type="term" value="F:ATP binding"/>
    <property type="evidence" value="ECO:0007669"/>
    <property type="project" value="InterPro"/>
</dbReference>
<dbReference type="Pfam" id="PF01588">
    <property type="entry name" value="tRNA_bind"/>
    <property type="match status" value="1"/>
</dbReference>
<dbReference type="InterPro" id="IPR012340">
    <property type="entry name" value="NA-bd_OB-fold"/>
</dbReference>
<evidence type="ECO:0000259" key="11">
    <source>
        <dbReference type="PROSITE" id="PS50886"/>
    </source>
</evidence>
<evidence type="ECO:0000256" key="9">
    <source>
        <dbReference type="SAM" id="MobiDB-lite"/>
    </source>
</evidence>
<evidence type="ECO:0000256" key="1">
    <source>
        <dbReference type="ARBA" id="ARBA00004496"/>
    </source>
</evidence>
<evidence type="ECO:0000313" key="13">
    <source>
        <dbReference type="WBParaSite" id="PSU_v2.g17208.t1"/>
    </source>
</evidence>
<dbReference type="CDD" id="cd02799">
    <property type="entry name" value="tRNA_bind_EMAP-II_like"/>
    <property type="match status" value="1"/>
</dbReference>
<dbReference type="GO" id="GO:0004825">
    <property type="term" value="F:methionine-tRNA ligase activity"/>
    <property type="evidence" value="ECO:0007669"/>
    <property type="project" value="UniProtKB-EC"/>
</dbReference>
<keyword evidence="3 7" id="KW-0820">tRNA-binding</keyword>
<evidence type="ECO:0000256" key="4">
    <source>
        <dbReference type="ARBA" id="ARBA00022884"/>
    </source>
</evidence>
<feature type="compositionally biased region" description="Basic and acidic residues" evidence="9">
    <location>
        <begin position="255"/>
        <end position="265"/>
    </location>
</feature>
<keyword evidence="10" id="KW-1133">Transmembrane helix</keyword>
<dbReference type="Gene3D" id="1.10.730.10">
    <property type="entry name" value="Isoleucyl-tRNA Synthetase, Domain 1"/>
    <property type="match status" value="1"/>
</dbReference>
<feature type="domain" description="TRNA-binding" evidence="11">
    <location>
        <begin position="274"/>
        <end position="375"/>
    </location>
</feature>
<dbReference type="SUPFAM" id="SSF50249">
    <property type="entry name" value="Nucleic acid-binding proteins"/>
    <property type="match status" value="1"/>
</dbReference>
<keyword evidence="10" id="KW-0472">Membrane</keyword>
<feature type="compositionally biased region" description="Basic and acidic residues" evidence="9">
    <location>
        <begin position="234"/>
        <end position="249"/>
    </location>
</feature>